<dbReference type="SUPFAM" id="SSF51905">
    <property type="entry name" value="FAD/NAD(P)-binding domain"/>
    <property type="match status" value="1"/>
</dbReference>
<name>A0ABY6YTS5_9ACTN</name>
<evidence type="ECO:0000313" key="5">
    <source>
        <dbReference type="EMBL" id="WAE75401.1"/>
    </source>
</evidence>
<proteinExistence type="predicted"/>
<evidence type="ECO:0000259" key="4">
    <source>
        <dbReference type="Pfam" id="PF01494"/>
    </source>
</evidence>
<dbReference type="PRINTS" id="PR00420">
    <property type="entry name" value="RNGMNOXGNASE"/>
</dbReference>
<dbReference type="PANTHER" id="PTHR43004:SF19">
    <property type="entry name" value="BINDING MONOOXYGENASE, PUTATIVE (JCVI)-RELATED"/>
    <property type="match status" value="1"/>
</dbReference>
<dbReference type="InterPro" id="IPR036188">
    <property type="entry name" value="FAD/NAD-bd_sf"/>
</dbReference>
<evidence type="ECO:0000313" key="6">
    <source>
        <dbReference type="Proteomes" id="UP001156498"/>
    </source>
</evidence>
<evidence type="ECO:0000256" key="2">
    <source>
        <dbReference type="ARBA" id="ARBA00022630"/>
    </source>
</evidence>
<keyword evidence="5" id="KW-0503">Monooxygenase</keyword>
<reference evidence="5 6" key="1">
    <citation type="journal article" date="2013" name="Int. J. Syst. Evol. Microbiol.">
        <title>Description of Streptomonospora sediminis sp. nov. and Streptomonospora nanhaiensis sp. nov., and reclassification of Nocardiopsis arabia Hozzein &amp; Goodfellow 2008 as Streptomonospora arabica comb. nov. and emended description of the genus Streptomonospora.</title>
        <authorList>
            <person name="Zhang D.F."/>
            <person name="Pan H.Q."/>
            <person name="He J."/>
            <person name="Zhang X.M."/>
            <person name="Zhang Y.G."/>
            <person name="Klenk H.P."/>
            <person name="Hu J.C."/>
            <person name="Li W.J."/>
        </authorList>
    </citation>
    <scope>NUCLEOTIDE SEQUENCE [LARGE SCALE GENOMIC DNA]</scope>
    <source>
        <strain evidence="5 6">12A09</strain>
    </source>
</reference>
<evidence type="ECO:0000256" key="3">
    <source>
        <dbReference type="ARBA" id="ARBA00022827"/>
    </source>
</evidence>
<accession>A0ABY6YTS5</accession>
<keyword evidence="3" id="KW-0274">FAD</keyword>
<dbReference type="GO" id="GO:0004497">
    <property type="term" value="F:monooxygenase activity"/>
    <property type="evidence" value="ECO:0007669"/>
    <property type="project" value="UniProtKB-KW"/>
</dbReference>
<dbReference type="Gene3D" id="3.30.70.2450">
    <property type="match status" value="1"/>
</dbReference>
<comment type="cofactor">
    <cofactor evidence="1">
        <name>FAD</name>
        <dbReference type="ChEBI" id="CHEBI:57692"/>
    </cofactor>
</comment>
<dbReference type="PANTHER" id="PTHR43004">
    <property type="entry name" value="TRK SYSTEM POTASSIUM UPTAKE PROTEIN"/>
    <property type="match status" value="1"/>
</dbReference>
<dbReference type="InterPro" id="IPR050641">
    <property type="entry name" value="RIFMO-like"/>
</dbReference>
<evidence type="ECO:0000256" key="1">
    <source>
        <dbReference type="ARBA" id="ARBA00001974"/>
    </source>
</evidence>
<dbReference type="Proteomes" id="UP001156498">
    <property type="component" value="Chromosome"/>
</dbReference>
<dbReference type="Gene3D" id="3.50.50.60">
    <property type="entry name" value="FAD/NAD(P)-binding domain"/>
    <property type="match status" value="1"/>
</dbReference>
<dbReference type="Pfam" id="PF01494">
    <property type="entry name" value="FAD_binding_3"/>
    <property type="match status" value="1"/>
</dbReference>
<dbReference type="InterPro" id="IPR002938">
    <property type="entry name" value="FAD-bd"/>
</dbReference>
<organism evidence="5 6">
    <name type="scientific">Streptomonospora nanhaiensis</name>
    <dbReference type="NCBI Taxonomy" id="1323731"/>
    <lineage>
        <taxon>Bacteria</taxon>
        <taxon>Bacillati</taxon>
        <taxon>Actinomycetota</taxon>
        <taxon>Actinomycetes</taxon>
        <taxon>Streptosporangiales</taxon>
        <taxon>Nocardiopsidaceae</taxon>
        <taxon>Streptomonospora</taxon>
    </lineage>
</organism>
<feature type="domain" description="FAD-binding" evidence="4">
    <location>
        <begin position="15"/>
        <end position="351"/>
    </location>
</feature>
<keyword evidence="5" id="KW-0560">Oxidoreductase</keyword>
<keyword evidence="2" id="KW-0285">Flavoprotein</keyword>
<dbReference type="EMBL" id="CP113264">
    <property type="protein sequence ID" value="WAE75401.1"/>
    <property type="molecule type" value="Genomic_DNA"/>
</dbReference>
<gene>
    <name evidence="5" type="ORF">OUQ99_10130</name>
</gene>
<sequence length="551" mass="58172">MSAPGPQPQPQPQPQVLVVGAGPTGLAAACTLLQNGVPCRVVERRAGVAEEPKALILWSGALEVLRRLGVHERVIGQSLPLASASYFSGGRRIGGVRFGGLEGTAFPGPVCLPQPGTEQALYDRLLELGGSVEWSTQVHSAEPTGEGVRVVLGPSGDPDSREEVSAAWVVAADGSRSAVRESLGVAFEGDTYDRVFLLSDGVVSGPVPEKEAQYHLTPDGVLVIVPLPGGGHRVFFDVAPDGDTEPPGDELLARLLAERGPAGMRIESVWWRSRFRVHARVAREFRRGRVLIAGDAAHLHSPAGGQGLNTGIQDGFDLGWKLASVLRGAPEGLLDSYPLERRPTAQAVVRSADQQTRTWMVRAPLARLVRDTLMRTLSASGLLEKRLVPQLAQISPDLRESPAVTAPPPGWREREAVGNAVPGRRIGDAPFVPAAGTKAESLHDYLASGRQALLVGGSSRRAADAAAELRRAVPEDVDVLLLTGRDGAAPDPAAHDVARWGGPPGGGGGREWVVHVRPDAVVASVAVLDPGWRAEVFLGSAPLPRVQHSPK</sequence>
<keyword evidence="6" id="KW-1185">Reference proteome</keyword>
<protein>
    <submittedName>
        <fullName evidence="5">FAD-dependent monooxygenase</fullName>
    </submittedName>
</protein>
<dbReference type="RefSeq" id="WP_267949172.1">
    <property type="nucleotide sequence ID" value="NZ_CP113264.1"/>
</dbReference>